<proteinExistence type="predicted"/>
<dbReference type="GO" id="GO:0005667">
    <property type="term" value="C:transcription regulator complex"/>
    <property type="evidence" value="ECO:0007669"/>
    <property type="project" value="TreeGrafter"/>
</dbReference>
<accession>A0A060T797</accession>
<evidence type="ECO:0000256" key="3">
    <source>
        <dbReference type="ARBA" id="ARBA00023163"/>
    </source>
</evidence>
<protein>
    <submittedName>
        <fullName evidence="6">ARAD1C19580p</fullName>
    </submittedName>
</protein>
<dbReference type="InterPro" id="IPR004827">
    <property type="entry name" value="bZIP"/>
</dbReference>
<dbReference type="PROSITE" id="PS00036">
    <property type="entry name" value="BZIP_BASIC"/>
    <property type="match status" value="1"/>
</dbReference>
<reference evidence="6" key="1">
    <citation type="submission" date="2014-02" db="EMBL/GenBank/DDBJ databases">
        <authorList>
            <person name="Genoscope - CEA"/>
        </authorList>
    </citation>
    <scope>NUCLEOTIDE SEQUENCE</scope>
    <source>
        <strain evidence="6">LS3</strain>
    </source>
</reference>
<feature type="domain" description="BZIP" evidence="5">
    <location>
        <begin position="117"/>
        <end position="174"/>
    </location>
</feature>
<keyword evidence="3" id="KW-0804">Transcription</keyword>
<dbReference type="PhylomeDB" id="A0A060T797"/>
<name>A0A060T797_BLAAD</name>
<keyword evidence="1" id="KW-0805">Transcription regulation</keyword>
<evidence type="ECO:0000256" key="2">
    <source>
        <dbReference type="ARBA" id="ARBA00023125"/>
    </source>
</evidence>
<dbReference type="GO" id="GO:0000978">
    <property type="term" value="F:RNA polymerase II cis-regulatory region sequence-specific DNA binding"/>
    <property type="evidence" value="ECO:0007669"/>
    <property type="project" value="TreeGrafter"/>
</dbReference>
<dbReference type="GO" id="GO:0000981">
    <property type="term" value="F:DNA-binding transcription factor activity, RNA polymerase II-specific"/>
    <property type="evidence" value="ECO:0007669"/>
    <property type="project" value="TreeGrafter"/>
</dbReference>
<dbReference type="PANTHER" id="PTHR11462:SF35">
    <property type="entry name" value="TRANSCRIPTION FACTOR JRA"/>
    <property type="match status" value="1"/>
</dbReference>
<organism evidence="6">
    <name type="scientific">Blastobotrys adeninivorans</name>
    <name type="common">Yeast</name>
    <name type="synonym">Arxula adeninivorans</name>
    <dbReference type="NCBI Taxonomy" id="409370"/>
    <lineage>
        <taxon>Eukaryota</taxon>
        <taxon>Fungi</taxon>
        <taxon>Dikarya</taxon>
        <taxon>Ascomycota</taxon>
        <taxon>Saccharomycotina</taxon>
        <taxon>Dipodascomycetes</taxon>
        <taxon>Dipodascales</taxon>
        <taxon>Trichomonascaceae</taxon>
        <taxon>Blastobotrys</taxon>
    </lineage>
</organism>
<feature type="compositionally biased region" description="Polar residues" evidence="4">
    <location>
        <begin position="32"/>
        <end position="49"/>
    </location>
</feature>
<evidence type="ECO:0000256" key="1">
    <source>
        <dbReference type="ARBA" id="ARBA00023015"/>
    </source>
</evidence>
<feature type="region of interest" description="Disordered" evidence="4">
    <location>
        <begin position="1"/>
        <end position="67"/>
    </location>
</feature>
<dbReference type="SMART" id="SM00338">
    <property type="entry name" value="BRLZ"/>
    <property type="match status" value="1"/>
</dbReference>
<dbReference type="EMBL" id="HG937693">
    <property type="protein sequence ID" value="CDP34747.1"/>
    <property type="molecule type" value="Genomic_DNA"/>
</dbReference>
<sequence length="174" mass="20089">MYFDLEALSKDSLARPPEPAATPLVSPAYSDSVDTPSVPLTNFTTTMSHEPQDPMYPVSKDQNLDDWSPLFEPPIDHQFYHEKRSSIVIGETEDVVCDPNTDRKGRPLPPIVIKNPSDRAEVRRARNTEAARRSRAKKNERIRELESTVEYLREKNRLLEEQNVFLRQKLSERQ</sequence>
<reference evidence="6" key="2">
    <citation type="submission" date="2014-06" db="EMBL/GenBank/DDBJ databases">
        <title>The complete genome of Blastobotrys (Arxula) adeninivorans LS3 - a yeast of biotechnological interest.</title>
        <authorList>
            <person name="Kunze G."/>
            <person name="Gaillardin C."/>
            <person name="Czernicka M."/>
            <person name="Durrens P."/>
            <person name="Martin T."/>
            <person name="Boer E."/>
            <person name="Gabaldon T."/>
            <person name="Cruz J."/>
            <person name="Talla E."/>
            <person name="Marck C."/>
            <person name="Goffeau A."/>
            <person name="Barbe V."/>
            <person name="Baret P."/>
            <person name="Baronian K."/>
            <person name="Beier S."/>
            <person name="Bleykasten C."/>
            <person name="Bode R."/>
            <person name="Casaregola S."/>
            <person name="Despons L."/>
            <person name="Fairhead C."/>
            <person name="Giersberg M."/>
            <person name="Gierski P."/>
            <person name="Hahnel U."/>
            <person name="Hartmann A."/>
            <person name="Jankowska D."/>
            <person name="Jubin C."/>
            <person name="Jung P."/>
            <person name="Lafontaine I."/>
            <person name="Leh-Louis V."/>
            <person name="Lemaire M."/>
            <person name="Marcet-Houben M."/>
            <person name="Mascher M."/>
            <person name="Morel G."/>
            <person name="Richard G.-F."/>
            <person name="Riechen J."/>
            <person name="Sacerdot C."/>
            <person name="Sarkar A."/>
            <person name="Savel G."/>
            <person name="Schacherer J."/>
            <person name="Sherman D."/>
            <person name="Straub M.-L."/>
            <person name="Stein N."/>
            <person name="Thierry A."/>
            <person name="Trautwein-Schult A."/>
            <person name="Westhof E."/>
            <person name="Worch S."/>
            <person name="Dujon B."/>
            <person name="Souciet J.-L."/>
            <person name="Wincker P."/>
            <person name="Scholz U."/>
            <person name="Neuveglise N."/>
        </authorList>
    </citation>
    <scope>NUCLEOTIDE SEQUENCE</scope>
    <source>
        <strain evidence="6">LS3</strain>
    </source>
</reference>
<gene>
    <name evidence="6" type="ORF">GNLVRS02_ARAD1C19580g</name>
</gene>
<dbReference type="AlphaFoldDB" id="A0A060T797"/>
<dbReference type="Pfam" id="PF07716">
    <property type="entry name" value="bZIP_2"/>
    <property type="match status" value="1"/>
</dbReference>
<dbReference type="PANTHER" id="PTHR11462">
    <property type="entry name" value="JUN TRANSCRIPTION FACTOR-RELATED"/>
    <property type="match status" value="1"/>
</dbReference>
<dbReference type="GO" id="GO:0001080">
    <property type="term" value="P:nitrogen catabolite activation of transcription from RNA polymerase II promoter"/>
    <property type="evidence" value="ECO:0007669"/>
    <property type="project" value="TreeGrafter"/>
</dbReference>
<keyword evidence="2" id="KW-0238">DNA-binding</keyword>
<evidence type="ECO:0000256" key="4">
    <source>
        <dbReference type="SAM" id="MobiDB-lite"/>
    </source>
</evidence>
<dbReference type="SUPFAM" id="SSF57959">
    <property type="entry name" value="Leucine zipper domain"/>
    <property type="match status" value="1"/>
</dbReference>
<feature type="region of interest" description="Disordered" evidence="4">
    <location>
        <begin position="119"/>
        <end position="139"/>
    </location>
</feature>
<dbReference type="GO" id="GO:1903833">
    <property type="term" value="P:positive regulation of cellular response to amino acid starvation"/>
    <property type="evidence" value="ECO:0007669"/>
    <property type="project" value="TreeGrafter"/>
</dbReference>
<evidence type="ECO:0000313" key="6">
    <source>
        <dbReference type="EMBL" id="CDP34747.1"/>
    </source>
</evidence>
<evidence type="ECO:0000259" key="5">
    <source>
        <dbReference type="PROSITE" id="PS50217"/>
    </source>
</evidence>
<dbReference type="Gene3D" id="3.30.160.60">
    <property type="entry name" value="Classic Zinc Finger"/>
    <property type="match status" value="1"/>
</dbReference>
<dbReference type="PROSITE" id="PS50217">
    <property type="entry name" value="BZIP"/>
    <property type="match status" value="1"/>
</dbReference>
<dbReference type="CDD" id="cd12193">
    <property type="entry name" value="bZIP_GCN4"/>
    <property type="match status" value="1"/>
</dbReference>
<dbReference type="InterPro" id="IPR046347">
    <property type="entry name" value="bZIP_sf"/>
</dbReference>
<dbReference type="InterPro" id="IPR050946">
    <property type="entry name" value="AP-1_TF_bZIP"/>
</dbReference>